<dbReference type="Gene3D" id="3.30.1150.10">
    <property type="match status" value="1"/>
</dbReference>
<evidence type="ECO:0000313" key="4">
    <source>
        <dbReference type="EMBL" id="RAJ23066.1"/>
    </source>
</evidence>
<dbReference type="SUPFAM" id="SSF74653">
    <property type="entry name" value="TolA/TonB C-terminal domain"/>
    <property type="match status" value="1"/>
</dbReference>
<protein>
    <submittedName>
        <fullName evidence="4">Protein TonB</fullName>
    </submittedName>
</protein>
<keyword evidence="2" id="KW-1133">Transmembrane helix</keyword>
<evidence type="ECO:0000256" key="1">
    <source>
        <dbReference type="SAM" id="MobiDB-lite"/>
    </source>
</evidence>
<keyword evidence="2" id="KW-0812">Transmembrane</keyword>
<dbReference type="Proteomes" id="UP000248987">
    <property type="component" value="Unassembled WGS sequence"/>
</dbReference>
<dbReference type="Pfam" id="PF03544">
    <property type="entry name" value="TonB_C"/>
    <property type="match status" value="1"/>
</dbReference>
<keyword evidence="2" id="KW-0472">Membrane</keyword>
<evidence type="ECO:0000259" key="3">
    <source>
        <dbReference type="Pfam" id="PF03544"/>
    </source>
</evidence>
<feature type="region of interest" description="Disordered" evidence="1">
    <location>
        <begin position="1"/>
        <end position="23"/>
    </location>
</feature>
<accession>A0A1A7R2G1</accession>
<evidence type="ECO:0000256" key="2">
    <source>
        <dbReference type="SAM" id="Phobius"/>
    </source>
</evidence>
<feature type="transmembrane region" description="Helical" evidence="2">
    <location>
        <begin position="33"/>
        <end position="51"/>
    </location>
</feature>
<reference evidence="4 5" key="1">
    <citation type="submission" date="2018-06" db="EMBL/GenBank/DDBJ databases">
        <title>Genomic Encyclopedia of Archaeal and Bacterial Type Strains, Phase II (KMG-II): from individual species to whole genera.</title>
        <authorList>
            <person name="Goeker M."/>
        </authorList>
    </citation>
    <scope>NUCLEOTIDE SEQUENCE [LARGE SCALE GENOMIC DNA]</scope>
    <source>
        <strain evidence="4 5">DSM 12408</strain>
    </source>
</reference>
<dbReference type="AlphaFoldDB" id="A0A1A7R2G1"/>
<keyword evidence="5" id="KW-1185">Reference proteome</keyword>
<comment type="caution">
    <text evidence="4">The sequence shown here is derived from an EMBL/GenBank/DDBJ whole genome shotgun (WGS) entry which is preliminary data.</text>
</comment>
<feature type="domain" description="TonB C-terminal" evidence="3">
    <location>
        <begin position="202"/>
        <end position="261"/>
    </location>
</feature>
<proteinExistence type="predicted"/>
<dbReference type="STRING" id="49280.A9996_08885"/>
<evidence type="ECO:0000313" key="5">
    <source>
        <dbReference type="Proteomes" id="UP000248987"/>
    </source>
</evidence>
<gene>
    <name evidence="4" type="ORF">LX77_02226</name>
</gene>
<name>A0A1A7R2G1_9FLAO</name>
<dbReference type="GO" id="GO:0055085">
    <property type="term" value="P:transmembrane transport"/>
    <property type="evidence" value="ECO:0007669"/>
    <property type="project" value="InterPro"/>
</dbReference>
<dbReference type="InterPro" id="IPR037682">
    <property type="entry name" value="TonB_C"/>
</dbReference>
<sequence>MRNFKKPSDVADQSNVRDVKSQKHDANLQKNSALYFQVGLILCLMLTYSLFEMKFKEKNYQLSQVAIEDPLAEVTPEVFRMAETTKQKKIERQNRTVVLSKDPIVKPDDSEAPSLEILTEPLVYTDPIDPDTVFVEAAPIIDEPEVFNIIGVEQVPIYPGCESAKTNDERRACMSDKLSTLIKKKFDTNIASELGLFGIQKIYVQFKIDQTGKVTEIISRAPSKRLEGEAQRVLMQVPQMVPGKQRHKPVSVMYTLPIVFDVQ</sequence>
<dbReference type="RefSeq" id="WP_066433309.1">
    <property type="nucleotide sequence ID" value="NZ_LZRN01000014.1"/>
</dbReference>
<dbReference type="EMBL" id="QLLQ01000007">
    <property type="protein sequence ID" value="RAJ23066.1"/>
    <property type="molecule type" value="Genomic_DNA"/>
</dbReference>
<organism evidence="4 5">
    <name type="scientific">Gelidibacter algens</name>
    <dbReference type="NCBI Taxonomy" id="49280"/>
    <lineage>
        <taxon>Bacteria</taxon>
        <taxon>Pseudomonadati</taxon>
        <taxon>Bacteroidota</taxon>
        <taxon>Flavobacteriia</taxon>
        <taxon>Flavobacteriales</taxon>
        <taxon>Flavobacteriaceae</taxon>
        <taxon>Gelidibacter</taxon>
    </lineage>
</organism>